<organism evidence="4 6">
    <name type="scientific">Clostridium septicum</name>
    <dbReference type="NCBI Taxonomy" id="1504"/>
    <lineage>
        <taxon>Bacteria</taxon>
        <taxon>Bacillati</taxon>
        <taxon>Bacillota</taxon>
        <taxon>Clostridia</taxon>
        <taxon>Eubacteriales</taxon>
        <taxon>Clostridiaceae</taxon>
        <taxon>Clostridium</taxon>
    </lineage>
</organism>
<evidence type="ECO:0000256" key="1">
    <source>
        <dbReference type="ARBA" id="ARBA00022741"/>
    </source>
</evidence>
<keyword evidence="7" id="KW-1185">Reference proteome</keyword>
<evidence type="ECO:0000259" key="3">
    <source>
        <dbReference type="Pfam" id="PF13614"/>
    </source>
</evidence>
<dbReference type="InterPro" id="IPR033875">
    <property type="entry name" value="FlhG"/>
</dbReference>
<dbReference type="GO" id="GO:0005524">
    <property type="term" value="F:ATP binding"/>
    <property type="evidence" value="ECO:0007669"/>
    <property type="project" value="UniProtKB-KW"/>
</dbReference>
<dbReference type="OrthoDB" id="9816297at2"/>
<dbReference type="InterPro" id="IPR050625">
    <property type="entry name" value="ParA/MinD_ATPase"/>
</dbReference>
<dbReference type="InterPro" id="IPR025669">
    <property type="entry name" value="AAA_dom"/>
</dbReference>
<dbReference type="InterPro" id="IPR027417">
    <property type="entry name" value="P-loop_NTPase"/>
</dbReference>
<dbReference type="Pfam" id="PF13614">
    <property type="entry name" value="AAA_31"/>
    <property type="match status" value="1"/>
</dbReference>
<reference evidence="4 6" key="1">
    <citation type="submission" date="2017-09" db="EMBL/GenBank/DDBJ databases">
        <authorList>
            <person name="Thomas P."/>
            <person name="Seyboldt C."/>
        </authorList>
    </citation>
    <scope>NUCLEOTIDE SEQUENCE [LARGE SCALE GENOMIC DNA]</scope>
    <source>
        <strain evidence="4 6">DSM 7534</strain>
    </source>
</reference>
<dbReference type="EMBL" id="CP023671">
    <property type="protein sequence ID" value="AYE33414.1"/>
    <property type="molecule type" value="Genomic_DNA"/>
</dbReference>
<sequence length="286" mass="31742">MLDQAESLRKLVNGEKSSVDKKARIITITSGKGGVGKSNFVVNLAITLQKQGKRVLIFDADIGMGNDDVLMGLFPKYNVLDLINGEKSIEEVIVDGPAGVKLLPGGSGLNNIEDLQEHEREIFLKKIEMLEGFDFIFIDTGAGISRSVLAFIACAEEFILVTTPEPTSLTDGYSLVKSVDRFKIKTKANIVVNKVFDLKEGEKTFYKFKLAVERFLNMKVNYLGCVYEDRNLLMAVREQVPFVVSYPNCDAARCIRKISNLITHTNSKVNGIGAKGLFKRLFDIFS</sequence>
<dbReference type="KEGG" id="csep:CP523_02520"/>
<dbReference type="PANTHER" id="PTHR43384">
    <property type="entry name" value="SEPTUM SITE-DETERMINING PROTEIN MIND HOMOLOG, CHLOROPLASTIC-RELATED"/>
    <property type="match status" value="1"/>
</dbReference>
<dbReference type="PIRSF" id="PIRSF003092">
    <property type="entry name" value="MinD"/>
    <property type="match status" value="1"/>
</dbReference>
<evidence type="ECO:0000256" key="2">
    <source>
        <dbReference type="ARBA" id="ARBA00022840"/>
    </source>
</evidence>
<dbReference type="Gene3D" id="3.40.50.300">
    <property type="entry name" value="P-loop containing nucleotide triphosphate hydrolases"/>
    <property type="match status" value="1"/>
</dbReference>
<protein>
    <submittedName>
        <fullName evidence="4">MinD/ParA family protein</fullName>
    </submittedName>
</protein>
<gene>
    <name evidence="4" type="ORF">CP523_02520</name>
    <name evidence="5" type="ORF">NH397_10850</name>
</gene>
<dbReference type="EMBL" id="CP099799">
    <property type="protein sequence ID" value="USR99992.1"/>
    <property type="molecule type" value="Genomic_DNA"/>
</dbReference>
<dbReference type="GO" id="GO:0016887">
    <property type="term" value="F:ATP hydrolysis activity"/>
    <property type="evidence" value="ECO:0007669"/>
    <property type="project" value="TreeGrafter"/>
</dbReference>
<accession>A0A9N7JK26</accession>
<dbReference type="CDD" id="cd02038">
    <property type="entry name" value="FlhG-like"/>
    <property type="match status" value="1"/>
</dbReference>
<dbReference type="Proteomes" id="UP001055437">
    <property type="component" value="Chromosome"/>
</dbReference>
<dbReference type="GO" id="GO:0051782">
    <property type="term" value="P:negative regulation of cell division"/>
    <property type="evidence" value="ECO:0007669"/>
    <property type="project" value="TreeGrafter"/>
</dbReference>
<dbReference type="SUPFAM" id="SSF52540">
    <property type="entry name" value="P-loop containing nucleoside triphosphate hydrolases"/>
    <property type="match status" value="1"/>
</dbReference>
<dbReference type="GeneID" id="303559552"/>
<dbReference type="RefSeq" id="WP_066673941.1">
    <property type="nucleotide sequence ID" value="NZ_CABMIZ010000003.1"/>
</dbReference>
<dbReference type="Proteomes" id="UP000280586">
    <property type="component" value="Chromosome"/>
</dbReference>
<reference evidence="5" key="2">
    <citation type="submission" date="2022-06" db="EMBL/GenBank/DDBJ databases">
        <authorList>
            <person name="Holder M.E."/>
            <person name="Ajami N.J."/>
            <person name="Petrosino J.F."/>
        </authorList>
    </citation>
    <scope>NUCLEOTIDE SEQUENCE</scope>
    <source>
        <strain evidence="5">RMA 8861</strain>
    </source>
</reference>
<evidence type="ECO:0000313" key="4">
    <source>
        <dbReference type="EMBL" id="AYE33414.1"/>
    </source>
</evidence>
<dbReference type="GO" id="GO:0009898">
    <property type="term" value="C:cytoplasmic side of plasma membrane"/>
    <property type="evidence" value="ECO:0007669"/>
    <property type="project" value="TreeGrafter"/>
</dbReference>
<name>A0A9N7JK26_CLOSE</name>
<dbReference type="PANTHER" id="PTHR43384:SF4">
    <property type="entry name" value="CELLULOSE BIOSYNTHESIS PROTEIN BCSQ-RELATED"/>
    <property type="match status" value="1"/>
</dbReference>
<keyword evidence="1" id="KW-0547">Nucleotide-binding</keyword>
<dbReference type="InterPro" id="IPR025501">
    <property type="entry name" value="MinD_FleN"/>
</dbReference>
<keyword evidence="2" id="KW-0067">ATP-binding</keyword>
<dbReference type="AlphaFoldDB" id="A0A9N7JK26"/>
<evidence type="ECO:0000313" key="6">
    <source>
        <dbReference type="Proteomes" id="UP000280586"/>
    </source>
</evidence>
<proteinExistence type="predicted"/>
<dbReference type="GO" id="GO:0005829">
    <property type="term" value="C:cytosol"/>
    <property type="evidence" value="ECO:0007669"/>
    <property type="project" value="TreeGrafter"/>
</dbReference>
<evidence type="ECO:0000313" key="7">
    <source>
        <dbReference type="Proteomes" id="UP001055437"/>
    </source>
</evidence>
<feature type="domain" description="AAA" evidence="3">
    <location>
        <begin position="24"/>
        <end position="190"/>
    </location>
</feature>
<evidence type="ECO:0000313" key="5">
    <source>
        <dbReference type="EMBL" id="USR99992.1"/>
    </source>
</evidence>